<dbReference type="InterPro" id="IPR012902">
    <property type="entry name" value="N_methyl_site"/>
</dbReference>
<keyword evidence="1" id="KW-1133">Transmembrane helix</keyword>
<evidence type="ECO:0000259" key="2">
    <source>
        <dbReference type="Pfam" id="PF22150"/>
    </source>
</evidence>
<reference evidence="3" key="1">
    <citation type="submission" date="2018-06" db="EMBL/GenBank/DDBJ databases">
        <authorList>
            <person name="Zhirakovskaya E."/>
        </authorList>
    </citation>
    <scope>NUCLEOTIDE SEQUENCE</scope>
</reference>
<dbReference type="InterPro" id="IPR054402">
    <property type="entry name" value="Tt1218-like_dom"/>
</dbReference>
<organism evidence="3">
    <name type="scientific">hydrothermal vent metagenome</name>
    <dbReference type="NCBI Taxonomy" id="652676"/>
    <lineage>
        <taxon>unclassified sequences</taxon>
        <taxon>metagenomes</taxon>
        <taxon>ecological metagenomes</taxon>
    </lineage>
</organism>
<keyword evidence="1" id="KW-0472">Membrane</keyword>
<gene>
    <name evidence="3" type="ORF">MNBD_GAMMA26-1448</name>
</gene>
<dbReference type="InterPro" id="IPR013362">
    <property type="entry name" value="Pilus_4_PilV"/>
</dbReference>
<proteinExistence type="predicted"/>
<dbReference type="NCBIfam" id="TIGR02532">
    <property type="entry name" value="IV_pilin_GFxxxE"/>
    <property type="match status" value="1"/>
</dbReference>
<sequence>MMKSKLSKADTNAGFTLIEVLVTLVILGVGLLGMAGMQMTGLQSNQGAYLRSQANFIATDVADRLRANSSELDEYDGFTVDIEAVVLPTSQDCETAMVSCNLDEVADYDMFRWNAMVSDLLPPVIDVDGDNELVINITAAADGKSSEANILIRWTSMGETVELPMVIHIWTI</sequence>
<evidence type="ECO:0000256" key="1">
    <source>
        <dbReference type="SAM" id="Phobius"/>
    </source>
</evidence>
<accession>A0A3B1AMJ8</accession>
<dbReference type="Pfam" id="PF22150">
    <property type="entry name" value="Tt1218-like"/>
    <property type="match status" value="1"/>
</dbReference>
<evidence type="ECO:0000313" key="3">
    <source>
        <dbReference type="EMBL" id="VAX07176.1"/>
    </source>
</evidence>
<feature type="transmembrane region" description="Helical" evidence="1">
    <location>
        <begin position="12"/>
        <end position="35"/>
    </location>
</feature>
<dbReference type="Pfam" id="PF07963">
    <property type="entry name" value="N_methyl"/>
    <property type="match status" value="1"/>
</dbReference>
<dbReference type="NCBIfam" id="TIGR02523">
    <property type="entry name" value="type_IV_pilV"/>
    <property type="match status" value="1"/>
</dbReference>
<dbReference type="EMBL" id="UOFX01000021">
    <property type="protein sequence ID" value="VAX07176.1"/>
    <property type="molecule type" value="Genomic_DNA"/>
</dbReference>
<protein>
    <recommendedName>
        <fullName evidence="2">Type IV pilin Tt1218-like domain-containing protein</fullName>
    </recommendedName>
</protein>
<name>A0A3B1AMJ8_9ZZZZ</name>
<dbReference type="AlphaFoldDB" id="A0A3B1AMJ8"/>
<feature type="domain" description="Type IV pilin Tt1218-like" evidence="2">
    <location>
        <begin position="37"/>
        <end position="110"/>
    </location>
</feature>
<keyword evidence="1" id="KW-0812">Transmembrane</keyword>